<feature type="region of interest" description="Disordered" evidence="1">
    <location>
        <begin position="154"/>
        <end position="192"/>
    </location>
</feature>
<gene>
    <name evidence="2" type="ORF">Ae201684_005910</name>
</gene>
<evidence type="ECO:0000313" key="3">
    <source>
        <dbReference type="Proteomes" id="UP000481153"/>
    </source>
</evidence>
<evidence type="ECO:0000256" key="1">
    <source>
        <dbReference type="SAM" id="MobiDB-lite"/>
    </source>
</evidence>
<protein>
    <submittedName>
        <fullName evidence="2">Uncharacterized protein</fullName>
    </submittedName>
</protein>
<feature type="compositionally biased region" description="Low complexity" evidence="1">
    <location>
        <begin position="177"/>
        <end position="186"/>
    </location>
</feature>
<organism evidence="2 3">
    <name type="scientific">Aphanomyces euteiches</name>
    <dbReference type="NCBI Taxonomy" id="100861"/>
    <lineage>
        <taxon>Eukaryota</taxon>
        <taxon>Sar</taxon>
        <taxon>Stramenopiles</taxon>
        <taxon>Oomycota</taxon>
        <taxon>Saprolegniomycetes</taxon>
        <taxon>Saprolegniales</taxon>
        <taxon>Verrucalvaceae</taxon>
        <taxon>Aphanomyces</taxon>
    </lineage>
</organism>
<name>A0A6G0XCH7_9STRA</name>
<dbReference type="Proteomes" id="UP000481153">
    <property type="component" value="Unassembled WGS sequence"/>
</dbReference>
<dbReference type="VEuPathDB" id="FungiDB:AeMF1_018325"/>
<dbReference type="AlphaFoldDB" id="A0A6G0XCH7"/>
<proteinExistence type="predicted"/>
<dbReference type="EMBL" id="VJMJ01000079">
    <property type="protein sequence ID" value="KAF0737913.1"/>
    <property type="molecule type" value="Genomic_DNA"/>
</dbReference>
<accession>A0A6G0XCH7</accession>
<comment type="caution">
    <text evidence="2">The sequence shown here is derived from an EMBL/GenBank/DDBJ whole genome shotgun (WGS) entry which is preliminary data.</text>
</comment>
<reference evidence="2 3" key="1">
    <citation type="submission" date="2019-07" db="EMBL/GenBank/DDBJ databases">
        <title>Genomics analysis of Aphanomyces spp. identifies a new class of oomycete effector associated with host adaptation.</title>
        <authorList>
            <person name="Gaulin E."/>
        </authorList>
    </citation>
    <scope>NUCLEOTIDE SEQUENCE [LARGE SCALE GENOMIC DNA]</scope>
    <source>
        <strain evidence="2 3">ATCC 201684</strain>
    </source>
</reference>
<keyword evidence="3" id="KW-1185">Reference proteome</keyword>
<sequence>MYATSNTVAKATAKCTNGDCTVKVNAPDDFKGVLCKSCRKIDDGYGQTIDSQGWVYLHRSHFEFIRRAIDAKEFDYFMHLLEGFELDDRVAARKRTQSDGSTRVAARKRTQSDGTIGRTKAFKTPERRQFRATKTKITDGVIEKVATLVSQKLTSSGWGKGPTAPELEPDDEQAPFSVSGSSYTSDSDLHDNLETLTLKEKCPSTTSDVPLLEESKPRRMIRQLKFDMDSDSDEL</sequence>
<feature type="region of interest" description="Disordered" evidence="1">
    <location>
        <begin position="95"/>
        <end position="121"/>
    </location>
</feature>
<evidence type="ECO:0000313" key="2">
    <source>
        <dbReference type="EMBL" id="KAF0737913.1"/>
    </source>
</evidence>